<comment type="subcellular location">
    <subcellularLocation>
        <location evidence="1">Membrane</location>
    </subcellularLocation>
</comment>
<accession>A0A1H4IIR5</accession>
<evidence type="ECO:0000313" key="7">
    <source>
        <dbReference type="EMBL" id="SEB33526.1"/>
    </source>
</evidence>
<feature type="transmembrane region" description="Helical" evidence="6">
    <location>
        <begin position="78"/>
        <end position="99"/>
    </location>
</feature>
<evidence type="ECO:0000256" key="3">
    <source>
        <dbReference type="ARBA" id="ARBA00022989"/>
    </source>
</evidence>
<organism evidence="7 8">
    <name type="scientific">Rhodococcus koreensis</name>
    <dbReference type="NCBI Taxonomy" id="99653"/>
    <lineage>
        <taxon>Bacteria</taxon>
        <taxon>Bacillati</taxon>
        <taxon>Actinomycetota</taxon>
        <taxon>Actinomycetes</taxon>
        <taxon>Mycobacteriales</taxon>
        <taxon>Nocardiaceae</taxon>
        <taxon>Rhodococcus</taxon>
    </lineage>
</organism>
<evidence type="ECO:0000256" key="6">
    <source>
        <dbReference type="SAM" id="Phobius"/>
    </source>
</evidence>
<keyword evidence="3 6" id="KW-1133">Transmembrane helix</keyword>
<evidence type="ECO:0000256" key="4">
    <source>
        <dbReference type="ARBA" id="ARBA00023136"/>
    </source>
</evidence>
<dbReference type="RefSeq" id="WP_072950676.1">
    <property type="nucleotide sequence ID" value="NZ_FNSV01000004.1"/>
</dbReference>
<dbReference type="GO" id="GO:0016020">
    <property type="term" value="C:membrane"/>
    <property type="evidence" value="ECO:0007669"/>
    <property type="project" value="UniProtKB-SubCell"/>
</dbReference>
<protein>
    <submittedName>
        <fullName evidence="7">Interferon-induced transmembrane protein</fullName>
    </submittedName>
</protein>
<dbReference type="InterPro" id="IPR007593">
    <property type="entry name" value="CD225/Dispanin_fam"/>
</dbReference>
<keyword evidence="8" id="KW-1185">Reference proteome</keyword>
<evidence type="ECO:0000256" key="1">
    <source>
        <dbReference type="ARBA" id="ARBA00004370"/>
    </source>
</evidence>
<evidence type="ECO:0000256" key="5">
    <source>
        <dbReference type="SAM" id="MobiDB-lite"/>
    </source>
</evidence>
<evidence type="ECO:0000256" key="2">
    <source>
        <dbReference type="ARBA" id="ARBA00022692"/>
    </source>
</evidence>
<feature type="region of interest" description="Disordered" evidence="5">
    <location>
        <begin position="1"/>
        <end position="28"/>
    </location>
</feature>
<dbReference type="OrthoDB" id="4775437at2"/>
<proteinExistence type="predicted"/>
<dbReference type="Pfam" id="PF04505">
    <property type="entry name" value="CD225"/>
    <property type="match status" value="1"/>
</dbReference>
<sequence length="112" mass="11946">MNPPTNVPDPSMSMHQDLSPPTTPSRVGPPSNIGWAVTALIFFWPLAFSAFSHSSKVLPHWIVGDVAAAERSSERARILGQLALLFGAVVAVSVLWFVATTSVMTSAGTKAW</sequence>
<feature type="transmembrane region" description="Helical" evidence="6">
    <location>
        <begin position="33"/>
        <end position="51"/>
    </location>
</feature>
<dbReference type="AlphaFoldDB" id="A0A1H4IIR5"/>
<keyword evidence="2 6" id="KW-0812">Transmembrane</keyword>
<reference evidence="8" key="1">
    <citation type="submission" date="2016-10" db="EMBL/GenBank/DDBJ databases">
        <authorList>
            <person name="Varghese N."/>
            <person name="Submissions S."/>
        </authorList>
    </citation>
    <scope>NUCLEOTIDE SEQUENCE [LARGE SCALE GENOMIC DNA]</scope>
    <source>
        <strain evidence="8">DSM 44498</strain>
    </source>
</reference>
<name>A0A1H4IIR5_9NOCA</name>
<evidence type="ECO:0000313" key="8">
    <source>
        <dbReference type="Proteomes" id="UP000183561"/>
    </source>
</evidence>
<keyword evidence="4 6" id="KW-0472">Membrane</keyword>
<dbReference type="Proteomes" id="UP000183561">
    <property type="component" value="Unassembled WGS sequence"/>
</dbReference>
<gene>
    <name evidence="7" type="ORF">SAMN04490239_0751</name>
</gene>
<dbReference type="EMBL" id="FNSV01000004">
    <property type="protein sequence ID" value="SEB33526.1"/>
    <property type="molecule type" value="Genomic_DNA"/>
</dbReference>